<feature type="domain" description="G-patch" evidence="5">
    <location>
        <begin position="159"/>
        <end position="205"/>
    </location>
</feature>
<dbReference type="GO" id="GO:0003676">
    <property type="term" value="F:nucleic acid binding"/>
    <property type="evidence" value="ECO:0007669"/>
    <property type="project" value="InterPro"/>
</dbReference>
<dbReference type="InterPro" id="IPR014722">
    <property type="entry name" value="Rib_uL2_dom2"/>
</dbReference>
<evidence type="ECO:0000256" key="1">
    <source>
        <dbReference type="ARBA" id="ARBA00004123"/>
    </source>
</evidence>
<dbReference type="Gene3D" id="2.30.30.30">
    <property type="match status" value="1"/>
</dbReference>
<organism evidence="6 7">
    <name type="scientific">Papaver atlanticum</name>
    <dbReference type="NCBI Taxonomy" id="357466"/>
    <lineage>
        <taxon>Eukaryota</taxon>
        <taxon>Viridiplantae</taxon>
        <taxon>Streptophyta</taxon>
        <taxon>Embryophyta</taxon>
        <taxon>Tracheophyta</taxon>
        <taxon>Spermatophyta</taxon>
        <taxon>Magnoliopsida</taxon>
        <taxon>Ranunculales</taxon>
        <taxon>Papaveraceae</taxon>
        <taxon>Papaveroideae</taxon>
        <taxon>Papaver</taxon>
    </lineage>
</organism>
<dbReference type="InterPro" id="IPR005824">
    <property type="entry name" value="KOW"/>
</dbReference>
<dbReference type="PANTHER" id="PTHR15818:SF2">
    <property type="entry name" value="G-PATCH DOMAIN AND KOW MOTIFS-CONTAINING PROTEIN"/>
    <property type="match status" value="1"/>
</dbReference>
<dbReference type="EMBL" id="JAJJMB010014260">
    <property type="protein sequence ID" value="KAI3861415.1"/>
    <property type="molecule type" value="Genomic_DNA"/>
</dbReference>
<evidence type="ECO:0000259" key="5">
    <source>
        <dbReference type="PROSITE" id="PS50174"/>
    </source>
</evidence>
<accession>A0AAD4X7C7</accession>
<reference evidence="6" key="1">
    <citation type="submission" date="2022-04" db="EMBL/GenBank/DDBJ databases">
        <title>A functionally conserved STORR gene fusion in Papaver species that diverged 16.8 million years ago.</title>
        <authorList>
            <person name="Catania T."/>
        </authorList>
    </citation>
    <scope>NUCLEOTIDE SEQUENCE</scope>
    <source>
        <strain evidence="6">S-188037</strain>
    </source>
</reference>
<sequence>MKLSFSLNSKSNPKPRFNQDVEKSNDTRHEFVTEFDPTKPIDDKRNTIIISPLENSWKRTNKMKNLESLIKPSATDDPESRFELEAAPTTAEVGDQGFKYGLTLRKKEEDENGVVEDNGAKSGVVVTSSIENLMLKKYKEDMENLPEDRGFDEFIDCPVEGYGEALLAGYGWKKGQGVGKNAKEDVQVVQYVRRAGREGLGYEPEINDKKKNGRPLLVAPKGKDGRTRHVVGIDEKLVAAEPKGIFVGRIVRVVNGRHVGLKGKVVRILDDSESTRVVLMLLRSETEVTVRESEVAELGSLEEENCLKKLQESKTRGAKDDKRRDDRRRDSSSNGGREIRDLGSSDSREVKKRKTEGETRNAAKHDNSELSQRGKERGEPSWLISHIRVRVVCKKFKGGKLYLKKGEIVDVVERNVCDIAMEDSKEVIQGVKQDILETVIPRRGGPVLILYGKHKGVFGNLMERDTEKETGVVRDADNHELLNVRLEQIAEYIGDPSHLGY</sequence>
<feature type="compositionally biased region" description="Basic and acidic residues" evidence="4">
    <location>
        <begin position="17"/>
        <end position="29"/>
    </location>
</feature>
<comment type="similarity">
    <text evidence="2">Belongs to the MOS2 family.</text>
</comment>
<dbReference type="Gene3D" id="2.30.30.140">
    <property type="match status" value="1"/>
</dbReference>
<feature type="region of interest" description="Disordered" evidence="4">
    <location>
        <begin position="309"/>
        <end position="377"/>
    </location>
</feature>
<dbReference type="InterPro" id="IPR045166">
    <property type="entry name" value="Spp2-like"/>
</dbReference>
<dbReference type="InterPro" id="IPR026822">
    <property type="entry name" value="Spp2/MOS2_G-patch"/>
</dbReference>
<dbReference type="CDD" id="cd00380">
    <property type="entry name" value="KOW"/>
    <property type="match status" value="1"/>
</dbReference>
<dbReference type="SUPFAM" id="SSF50104">
    <property type="entry name" value="Translation proteins SH3-like domain"/>
    <property type="match status" value="1"/>
</dbReference>
<evidence type="ECO:0000256" key="2">
    <source>
        <dbReference type="ARBA" id="ARBA00010966"/>
    </source>
</evidence>
<dbReference type="SMART" id="SM00739">
    <property type="entry name" value="KOW"/>
    <property type="match status" value="2"/>
</dbReference>
<feature type="region of interest" description="Disordered" evidence="4">
    <location>
        <begin position="1"/>
        <end position="29"/>
    </location>
</feature>
<protein>
    <recommendedName>
        <fullName evidence="5">G-patch domain-containing protein</fullName>
    </recommendedName>
</protein>
<dbReference type="Pfam" id="PF12656">
    <property type="entry name" value="G-patch_2"/>
    <property type="match status" value="1"/>
</dbReference>
<dbReference type="Pfam" id="PF00467">
    <property type="entry name" value="KOW"/>
    <property type="match status" value="1"/>
</dbReference>
<dbReference type="InterPro" id="IPR000467">
    <property type="entry name" value="G_patch_dom"/>
</dbReference>
<evidence type="ECO:0000313" key="7">
    <source>
        <dbReference type="Proteomes" id="UP001202328"/>
    </source>
</evidence>
<evidence type="ECO:0000256" key="3">
    <source>
        <dbReference type="ARBA" id="ARBA00023242"/>
    </source>
</evidence>
<name>A0AAD4X7C7_9MAGN</name>
<proteinExistence type="inferred from homology"/>
<dbReference type="Pfam" id="PF25088">
    <property type="entry name" value="GPKOW_C"/>
    <property type="match status" value="1"/>
</dbReference>
<dbReference type="PANTHER" id="PTHR15818">
    <property type="entry name" value="G PATCH AND KOW-CONTAINING"/>
    <property type="match status" value="1"/>
</dbReference>
<dbReference type="SMART" id="SM00443">
    <property type="entry name" value="G_patch"/>
    <property type="match status" value="1"/>
</dbReference>
<feature type="compositionally biased region" description="Polar residues" evidence="4">
    <location>
        <begin position="1"/>
        <end position="12"/>
    </location>
</feature>
<dbReference type="InterPro" id="IPR008991">
    <property type="entry name" value="Translation_prot_SH3-like_sf"/>
</dbReference>
<evidence type="ECO:0000256" key="4">
    <source>
        <dbReference type="SAM" id="MobiDB-lite"/>
    </source>
</evidence>
<comment type="caution">
    <text evidence="6">The sequence shown here is derived from an EMBL/GenBank/DDBJ whole genome shotgun (WGS) entry which is preliminary data.</text>
</comment>
<comment type="subcellular location">
    <subcellularLocation>
        <location evidence="1">Nucleus</location>
    </subcellularLocation>
</comment>
<dbReference type="Proteomes" id="UP001202328">
    <property type="component" value="Unassembled WGS sequence"/>
</dbReference>
<dbReference type="GO" id="GO:0005681">
    <property type="term" value="C:spliceosomal complex"/>
    <property type="evidence" value="ECO:0007669"/>
    <property type="project" value="TreeGrafter"/>
</dbReference>
<gene>
    <name evidence="6" type="ORF">MKW98_000367</name>
</gene>
<keyword evidence="7" id="KW-1185">Reference proteome</keyword>
<dbReference type="GO" id="GO:0000398">
    <property type="term" value="P:mRNA splicing, via spliceosome"/>
    <property type="evidence" value="ECO:0007669"/>
    <property type="project" value="InterPro"/>
</dbReference>
<keyword evidence="3" id="KW-0539">Nucleus</keyword>
<evidence type="ECO:0000313" key="6">
    <source>
        <dbReference type="EMBL" id="KAI3861415.1"/>
    </source>
</evidence>
<dbReference type="PROSITE" id="PS50174">
    <property type="entry name" value="G_PATCH"/>
    <property type="match status" value="1"/>
</dbReference>
<dbReference type="AlphaFoldDB" id="A0AAD4X7C7"/>